<dbReference type="AlphaFoldDB" id="A0AAE1BH51"/>
<dbReference type="PANTHER" id="PTHR23278:SF19">
    <property type="entry name" value="OBSCURIN"/>
    <property type="match status" value="1"/>
</dbReference>
<keyword evidence="3" id="KW-1185">Reference proteome</keyword>
<gene>
    <name evidence="2" type="ORF">Pcinc_042713</name>
</gene>
<dbReference type="InterPro" id="IPR007110">
    <property type="entry name" value="Ig-like_dom"/>
</dbReference>
<evidence type="ECO:0000313" key="3">
    <source>
        <dbReference type="Proteomes" id="UP001286313"/>
    </source>
</evidence>
<dbReference type="InterPro" id="IPR036179">
    <property type="entry name" value="Ig-like_dom_sf"/>
</dbReference>
<comment type="caution">
    <text evidence="2">The sequence shown here is derived from an EMBL/GenBank/DDBJ whole genome shotgun (WGS) entry which is preliminary data.</text>
</comment>
<dbReference type="SUPFAM" id="SSF48726">
    <property type="entry name" value="Immunoglobulin"/>
    <property type="match status" value="1"/>
</dbReference>
<proteinExistence type="predicted"/>
<sequence>MYEWGKVVSHNVSAGVIVSEDTLALQQVRREGSGRYQCSASNVEGDTLSSPVNITIKCESDRQGFGSRGFKCWKWVDGKGARVVSFGSGWMEREQEWSALEVGGWKGNKSGQRWKWVDGKGTRVVSVGSGWMEGREQGWSE</sequence>
<dbReference type="Gene3D" id="2.60.40.10">
    <property type="entry name" value="Immunoglobulins"/>
    <property type="match status" value="1"/>
</dbReference>
<feature type="domain" description="Ig-like" evidence="1">
    <location>
        <begin position="1"/>
        <end position="55"/>
    </location>
</feature>
<dbReference type="InterPro" id="IPR013783">
    <property type="entry name" value="Ig-like_fold"/>
</dbReference>
<accession>A0AAE1BH51</accession>
<protein>
    <recommendedName>
        <fullName evidence="1">Ig-like domain-containing protein</fullName>
    </recommendedName>
</protein>
<dbReference type="PANTHER" id="PTHR23278">
    <property type="entry name" value="SIDESTEP PROTEIN"/>
    <property type="match status" value="1"/>
</dbReference>
<reference evidence="2" key="1">
    <citation type="submission" date="2023-10" db="EMBL/GenBank/DDBJ databases">
        <title>Genome assemblies of two species of porcelain crab, Petrolisthes cinctipes and Petrolisthes manimaculis (Anomura: Porcellanidae).</title>
        <authorList>
            <person name="Angst P."/>
        </authorList>
    </citation>
    <scope>NUCLEOTIDE SEQUENCE</scope>
    <source>
        <strain evidence="2">PB745_01</strain>
        <tissue evidence="2">Gill</tissue>
    </source>
</reference>
<dbReference type="PROSITE" id="PS50835">
    <property type="entry name" value="IG_LIKE"/>
    <property type="match status" value="1"/>
</dbReference>
<evidence type="ECO:0000259" key="1">
    <source>
        <dbReference type="PROSITE" id="PS50835"/>
    </source>
</evidence>
<dbReference type="Proteomes" id="UP001286313">
    <property type="component" value="Unassembled WGS sequence"/>
</dbReference>
<dbReference type="EMBL" id="JAWQEG010008297">
    <property type="protein sequence ID" value="KAK3850591.1"/>
    <property type="molecule type" value="Genomic_DNA"/>
</dbReference>
<organism evidence="2 3">
    <name type="scientific">Petrolisthes cinctipes</name>
    <name type="common">Flat porcelain crab</name>
    <dbReference type="NCBI Taxonomy" id="88211"/>
    <lineage>
        <taxon>Eukaryota</taxon>
        <taxon>Metazoa</taxon>
        <taxon>Ecdysozoa</taxon>
        <taxon>Arthropoda</taxon>
        <taxon>Crustacea</taxon>
        <taxon>Multicrustacea</taxon>
        <taxon>Malacostraca</taxon>
        <taxon>Eumalacostraca</taxon>
        <taxon>Eucarida</taxon>
        <taxon>Decapoda</taxon>
        <taxon>Pleocyemata</taxon>
        <taxon>Anomura</taxon>
        <taxon>Galatheoidea</taxon>
        <taxon>Porcellanidae</taxon>
        <taxon>Petrolisthes</taxon>
    </lineage>
</organism>
<evidence type="ECO:0000313" key="2">
    <source>
        <dbReference type="EMBL" id="KAK3850591.1"/>
    </source>
</evidence>
<name>A0AAE1BH51_PETCI</name>